<name>A0A090PYY3_9FLAO</name>
<keyword evidence="8 10" id="KW-0472">Membrane</keyword>
<keyword evidence="15" id="KW-1185">Reference proteome</keyword>
<comment type="subcellular location">
    <subcellularLocation>
        <location evidence="10">Cell inner membrane</location>
    </subcellularLocation>
    <subcellularLocation>
        <location evidence="1">Cell membrane</location>
        <topology evidence="1">Multi-pass membrane protein</topology>
    </subcellularLocation>
</comment>
<dbReference type="PANTHER" id="PTHR47755:SF1">
    <property type="entry name" value="CELL DIVISION PROTEIN FTSX"/>
    <property type="match status" value="1"/>
</dbReference>
<evidence type="ECO:0000256" key="8">
    <source>
        <dbReference type="ARBA" id="ARBA00023136"/>
    </source>
</evidence>
<dbReference type="Pfam" id="PF18075">
    <property type="entry name" value="FtsX_ECD"/>
    <property type="match status" value="1"/>
</dbReference>
<gene>
    <name evidence="14" type="ORF">JCM19294_2747</name>
</gene>
<evidence type="ECO:0000256" key="1">
    <source>
        <dbReference type="ARBA" id="ARBA00004651"/>
    </source>
</evidence>
<comment type="caution">
    <text evidence="14">The sequence shown here is derived from an EMBL/GenBank/DDBJ whole genome shotgun (WGS) entry which is preliminary data.</text>
</comment>
<dbReference type="InterPro" id="IPR040690">
    <property type="entry name" value="FtsX_ECD"/>
</dbReference>
<evidence type="ECO:0000256" key="3">
    <source>
        <dbReference type="ARBA" id="ARBA00021907"/>
    </source>
</evidence>
<dbReference type="PANTHER" id="PTHR47755">
    <property type="entry name" value="CELL DIVISION PROTEIN FTSX"/>
    <property type="match status" value="1"/>
</dbReference>
<keyword evidence="5 10" id="KW-0132">Cell division</keyword>
<dbReference type="Gene3D" id="3.30.70.3040">
    <property type="match status" value="1"/>
</dbReference>
<feature type="domain" description="FtsX extracellular" evidence="13">
    <location>
        <begin position="51"/>
        <end position="146"/>
    </location>
</feature>
<dbReference type="Pfam" id="PF02687">
    <property type="entry name" value="FtsX"/>
    <property type="match status" value="1"/>
</dbReference>
<dbReference type="InterPro" id="IPR004513">
    <property type="entry name" value="FtsX"/>
</dbReference>
<comment type="similarity">
    <text evidence="2 10">Belongs to the ABC-4 integral membrane protein family. FtsX subfamily.</text>
</comment>
<dbReference type="InterPro" id="IPR003838">
    <property type="entry name" value="ABC3_permease_C"/>
</dbReference>
<sequence length="292" mass="33244">MSHPSNYQKRRLFSSYFWVVVSLFLVLFLLGLQGFLLLNSQQLANYFREQVPMSIYFKDTAKDLEMKQLETTLQMADYTKSAVFVSSEEGAKKTQESLGEDFVEQLGGFNPIPNSIDIRLNAQYVTQTDIDTIVEELSSKPYIQEIRYDKPLVSLLNQNVKKISFYMLILSGVFVLIAFLLINSSIRLSVYAKRFTIKTMQMVGATKGFIRRPFIWTSLKLGLIGAVLALAALSVVVYYADRLVPELSILENYEMLGLLIAGVIGFGLLISLISTFFATTRYLNLRTDQLYY</sequence>
<keyword evidence="7 11" id="KW-1133">Transmembrane helix</keyword>
<feature type="transmembrane region" description="Helical" evidence="11">
    <location>
        <begin position="255"/>
        <end position="278"/>
    </location>
</feature>
<evidence type="ECO:0000256" key="2">
    <source>
        <dbReference type="ARBA" id="ARBA00007379"/>
    </source>
</evidence>
<keyword evidence="4 10" id="KW-1003">Cell membrane</keyword>
<evidence type="ECO:0000256" key="5">
    <source>
        <dbReference type="ARBA" id="ARBA00022618"/>
    </source>
</evidence>
<proteinExistence type="inferred from homology"/>
<evidence type="ECO:0000256" key="11">
    <source>
        <dbReference type="SAM" id="Phobius"/>
    </source>
</evidence>
<dbReference type="eggNOG" id="COG2177">
    <property type="taxonomic scope" value="Bacteria"/>
</dbReference>
<evidence type="ECO:0000256" key="7">
    <source>
        <dbReference type="ARBA" id="ARBA00022989"/>
    </source>
</evidence>
<dbReference type="AlphaFoldDB" id="A0A090PYY3"/>
<evidence type="ECO:0000313" key="14">
    <source>
        <dbReference type="EMBL" id="GAK95965.1"/>
    </source>
</evidence>
<keyword evidence="10" id="KW-0997">Cell inner membrane</keyword>
<feature type="transmembrane region" description="Helical" evidence="11">
    <location>
        <begin position="221"/>
        <end position="240"/>
    </location>
</feature>
<dbReference type="STRING" id="319236.BST91_11055"/>
<organism evidence="14 15">
    <name type="scientific">Nonlabens tegetincola</name>
    <dbReference type="NCBI Taxonomy" id="323273"/>
    <lineage>
        <taxon>Bacteria</taxon>
        <taxon>Pseudomonadati</taxon>
        <taxon>Bacteroidota</taxon>
        <taxon>Flavobacteriia</taxon>
        <taxon>Flavobacteriales</taxon>
        <taxon>Flavobacteriaceae</taxon>
        <taxon>Nonlabens</taxon>
    </lineage>
</organism>
<keyword evidence="9 10" id="KW-0131">Cell cycle</keyword>
<reference evidence="14" key="1">
    <citation type="journal article" date="2014" name="Genome Announc.">
        <title>Draft Genome Sequences of Marine Flavobacterium Nonlabens Strains NR17, NR24, NR27, NR32, NR33, and Ara13.</title>
        <authorList>
            <person name="Nakanishi M."/>
            <person name="Meirelles P."/>
            <person name="Suzuki R."/>
            <person name="Takatani N."/>
            <person name="Mino S."/>
            <person name="Suda W."/>
            <person name="Oshima K."/>
            <person name="Hattori M."/>
            <person name="Ohkuma M."/>
            <person name="Hosokawa M."/>
            <person name="Miyashita K."/>
            <person name="Thompson F.L."/>
            <person name="Niwa A."/>
            <person name="Sawabe T."/>
            <person name="Sawabe T."/>
        </authorList>
    </citation>
    <scope>NUCLEOTIDE SEQUENCE [LARGE SCALE GENOMIC DNA]</scope>
    <source>
        <strain evidence="14">JCM 19294</strain>
    </source>
</reference>
<evidence type="ECO:0000256" key="9">
    <source>
        <dbReference type="ARBA" id="ARBA00023306"/>
    </source>
</evidence>
<evidence type="ECO:0000259" key="12">
    <source>
        <dbReference type="Pfam" id="PF02687"/>
    </source>
</evidence>
<dbReference type="RefSeq" id="WP_042276826.1">
    <property type="nucleotide sequence ID" value="NZ_BBML01000001.1"/>
</dbReference>
<accession>A0A090PYY3</accession>
<dbReference type="PIRSF" id="PIRSF003097">
    <property type="entry name" value="FtsX"/>
    <property type="match status" value="1"/>
</dbReference>
<comment type="function">
    <text evidence="10">Required for cell division and gliding motility.</text>
</comment>
<evidence type="ECO:0000256" key="4">
    <source>
        <dbReference type="ARBA" id="ARBA00022475"/>
    </source>
</evidence>
<evidence type="ECO:0000256" key="10">
    <source>
        <dbReference type="PIRNR" id="PIRNR003097"/>
    </source>
</evidence>
<dbReference type="GO" id="GO:0005886">
    <property type="term" value="C:plasma membrane"/>
    <property type="evidence" value="ECO:0007669"/>
    <property type="project" value="UniProtKB-SubCell"/>
</dbReference>
<feature type="transmembrane region" description="Helical" evidence="11">
    <location>
        <begin position="12"/>
        <end position="38"/>
    </location>
</feature>
<protein>
    <recommendedName>
        <fullName evidence="3 10">Cell division protein FtsX</fullName>
    </recommendedName>
</protein>
<keyword evidence="6 11" id="KW-0812">Transmembrane</keyword>
<feature type="transmembrane region" description="Helical" evidence="11">
    <location>
        <begin position="163"/>
        <end position="182"/>
    </location>
</feature>
<evidence type="ECO:0000259" key="13">
    <source>
        <dbReference type="Pfam" id="PF18075"/>
    </source>
</evidence>
<dbReference type="GO" id="GO:0051301">
    <property type="term" value="P:cell division"/>
    <property type="evidence" value="ECO:0007669"/>
    <property type="project" value="UniProtKB-KW"/>
</dbReference>
<evidence type="ECO:0000256" key="6">
    <source>
        <dbReference type="ARBA" id="ARBA00022692"/>
    </source>
</evidence>
<feature type="domain" description="ABC3 transporter permease C-terminal" evidence="12">
    <location>
        <begin position="169"/>
        <end position="284"/>
    </location>
</feature>
<dbReference type="EMBL" id="BBML01000001">
    <property type="protein sequence ID" value="GAK95965.1"/>
    <property type="molecule type" value="Genomic_DNA"/>
</dbReference>
<evidence type="ECO:0000313" key="15">
    <source>
        <dbReference type="Proteomes" id="UP000029221"/>
    </source>
</evidence>
<dbReference type="Proteomes" id="UP000029221">
    <property type="component" value="Unassembled WGS sequence"/>
</dbReference>